<comment type="subcellular location">
    <subcellularLocation>
        <location evidence="1">Nucleus</location>
        <location evidence="1">Nucleolus</location>
    </subcellularLocation>
</comment>
<dbReference type="InterPro" id="IPR039771">
    <property type="entry name" value="Csl4"/>
</dbReference>
<keyword evidence="7" id="KW-0269">Exonuclease</keyword>
<evidence type="ECO:0000256" key="2">
    <source>
        <dbReference type="ARBA" id="ARBA00022490"/>
    </source>
</evidence>
<dbReference type="GO" id="GO:0003723">
    <property type="term" value="F:RNA binding"/>
    <property type="evidence" value="ECO:0007669"/>
    <property type="project" value="InterPro"/>
</dbReference>
<dbReference type="RefSeq" id="XP_024320854.1">
    <property type="nucleotide sequence ID" value="XM_024471254.1"/>
</dbReference>
<proteinExistence type="predicted"/>
<dbReference type="Pfam" id="PF14382">
    <property type="entry name" value="ECR1_N"/>
    <property type="match status" value="1"/>
</dbReference>
<evidence type="ECO:0000259" key="5">
    <source>
        <dbReference type="Pfam" id="PF10447"/>
    </source>
</evidence>
<dbReference type="EMBL" id="KV441408">
    <property type="protein sequence ID" value="OAF55554.2"/>
    <property type="molecule type" value="Genomic_DNA"/>
</dbReference>
<dbReference type="CDD" id="cd05791">
    <property type="entry name" value="S1_CSL4"/>
    <property type="match status" value="1"/>
</dbReference>
<dbReference type="PANTHER" id="PTHR12686">
    <property type="entry name" value="3'-5' EXORIBONUCLEASE CSL4-RELATED"/>
    <property type="match status" value="1"/>
</dbReference>
<feature type="domain" description="Exosome complex component N-terminal" evidence="6">
    <location>
        <begin position="8"/>
        <end position="44"/>
    </location>
</feature>
<dbReference type="GO" id="GO:0004527">
    <property type="term" value="F:exonuclease activity"/>
    <property type="evidence" value="ECO:0007669"/>
    <property type="project" value="UniProtKB-KW"/>
</dbReference>
<dbReference type="Proteomes" id="UP000077154">
    <property type="component" value="Unassembled WGS sequence"/>
</dbReference>
<keyword evidence="7" id="KW-0378">Hydrolase</keyword>
<evidence type="ECO:0000313" key="7">
    <source>
        <dbReference type="EMBL" id="OAF55554.2"/>
    </source>
</evidence>
<gene>
    <name evidence="7" type="primary">CSL4</name>
    <name evidence="7" type="ORF">VC83_07688</name>
</gene>
<dbReference type="VEuPathDB" id="FungiDB:GMDG_01780"/>
<dbReference type="GO" id="GO:0006396">
    <property type="term" value="P:RNA processing"/>
    <property type="evidence" value="ECO:0007669"/>
    <property type="project" value="InterPro"/>
</dbReference>
<feature type="domain" description="Exosome complex component CSL4 C-terminal" evidence="5">
    <location>
        <begin position="94"/>
        <end position="122"/>
    </location>
</feature>
<dbReference type="GO" id="GO:0000176">
    <property type="term" value="C:nuclear exosome (RNase complex)"/>
    <property type="evidence" value="ECO:0007669"/>
    <property type="project" value="TreeGrafter"/>
</dbReference>
<protein>
    <submittedName>
        <fullName evidence="7">Exosome 3'-&gt;5 exonuclease subunit ski4 (Csl4)</fullName>
    </submittedName>
</protein>
<dbReference type="GO" id="GO:0005737">
    <property type="term" value="C:cytoplasm"/>
    <property type="evidence" value="ECO:0007669"/>
    <property type="project" value="TreeGrafter"/>
</dbReference>
<dbReference type="AlphaFoldDB" id="A0A177A3N8"/>
<dbReference type="GeneID" id="36290732"/>
<dbReference type="Gene3D" id="2.40.50.140">
    <property type="entry name" value="Nucleic acid-binding proteins"/>
    <property type="match status" value="1"/>
</dbReference>
<dbReference type="PANTHER" id="PTHR12686:SF8">
    <property type="entry name" value="EXOSOME COMPLEX COMPONENT CSL4"/>
    <property type="match status" value="1"/>
</dbReference>
<feature type="region of interest" description="Disordered" evidence="4">
    <location>
        <begin position="253"/>
        <end position="300"/>
    </location>
</feature>
<dbReference type="OrthoDB" id="440760at2759"/>
<keyword evidence="2" id="KW-0963">Cytoplasm</keyword>
<organism evidence="7">
    <name type="scientific">Pseudogymnoascus destructans</name>
    <dbReference type="NCBI Taxonomy" id="655981"/>
    <lineage>
        <taxon>Eukaryota</taxon>
        <taxon>Fungi</taxon>
        <taxon>Dikarya</taxon>
        <taxon>Ascomycota</taxon>
        <taxon>Pezizomycotina</taxon>
        <taxon>Leotiomycetes</taxon>
        <taxon>Thelebolales</taxon>
        <taxon>Thelebolaceae</taxon>
        <taxon>Pseudogymnoascus</taxon>
    </lineage>
</organism>
<accession>A0A177A3N8</accession>
<feature type="domain" description="Exosome complex component CSL4 C-terminal" evidence="5">
    <location>
        <begin position="128"/>
        <end position="165"/>
    </location>
</feature>
<keyword evidence="7" id="KW-0540">Nuclease</keyword>
<dbReference type="Gene3D" id="2.40.50.100">
    <property type="match status" value="1"/>
</dbReference>
<dbReference type="GO" id="GO:0005730">
    <property type="term" value="C:nucleolus"/>
    <property type="evidence" value="ECO:0007669"/>
    <property type="project" value="UniProtKB-SubCell"/>
</dbReference>
<reference evidence="7" key="1">
    <citation type="submission" date="2016-03" db="EMBL/GenBank/DDBJ databases">
        <title>Updated assembly of Pseudogymnoascus destructans, the fungus causing white-nose syndrome of bats.</title>
        <authorList>
            <person name="Palmer J.M."/>
            <person name="Drees K.P."/>
            <person name="Foster J.T."/>
            <person name="Lindner D.L."/>
        </authorList>
    </citation>
    <scope>NUCLEOTIDE SEQUENCE [LARGE SCALE GENOMIC DNA]</scope>
    <source>
        <strain evidence="7">20631-21</strain>
    </source>
</reference>
<dbReference type="SUPFAM" id="SSF110324">
    <property type="entry name" value="Ribosomal L27 protein-like"/>
    <property type="match status" value="1"/>
</dbReference>
<dbReference type="InterPro" id="IPR025721">
    <property type="entry name" value="Exosome_cplx_N_dom"/>
</dbReference>
<dbReference type="Pfam" id="PF10447">
    <property type="entry name" value="EXOSC1"/>
    <property type="match status" value="2"/>
</dbReference>
<dbReference type="eggNOG" id="KOG3409">
    <property type="taxonomic scope" value="Eukaryota"/>
</dbReference>
<dbReference type="InterPro" id="IPR019495">
    <property type="entry name" value="EXOSC1_C"/>
</dbReference>
<sequence length="300" mass="31818">MATTPPSIAIPGQPLGASTKYIPGPGTHLHLSQIHASILGPIHLTHPPKPVGPQKRLTKITPSAPTPLPTISVLRSPALDTKPGEVQTAKREAIPEVSSIVLCRVTRITARQASVAILVVGETVGEGEWQGVVRVQDVRATEKDRVKIAESFRPGDVVRAIVISLGDQSNYYLSTARNDLGVLMATSDAGNAMHPVSWREYRDPVTGTSELRKGQTIACDTKPIIELGSITPPVRETTPYCVLSLLSAVSAARASTGSPPDVTAPPPKDRSRTTDPHAVRDRGVDPVDPPLASSSVRPGR</sequence>
<evidence type="ECO:0000259" key="6">
    <source>
        <dbReference type="Pfam" id="PF14382"/>
    </source>
</evidence>
<evidence type="ECO:0000256" key="4">
    <source>
        <dbReference type="SAM" id="MobiDB-lite"/>
    </source>
</evidence>
<dbReference type="InterPro" id="IPR012340">
    <property type="entry name" value="NA-bd_OB-fold"/>
</dbReference>
<name>A0A177A3N8_9PEZI</name>
<dbReference type="SUPFAM" id="SSF50249">
    <property type="entry name" value="Nucleic acid-binding proteins"/>
    <property type="match status" value="1"/>
</dbReference>
<evidence type="ECO:0000256" key="1">
    <source>
        <dbReference type="ARBA" id="ARBA00004604"/>
    </source>
</evidence>
<keyword evidence="3" id="KW-0271">Exosome</keyword>
<evidence type="ECO:0000256" key="3">
    <source>
        <dbReference type="ARBA" id="ARBA00022835"/>
    </source>
</evidence>
<feature type="compositionally biased region" description="Basic and acidic residues" evidence="4">
    <location>
        <begin position="267"/>
        <end position="285"/>
    </location>
</feature>